<reference evidence="1" key="1">
    <citation type="submission" date="2023-01" db="EMBL/GenBank/DDBJ databases">
        <title>Exploring GABA producing Bacteroides strains toward improving mental health.</title>
        <authorList>
            <person name="Yousuf B."/>
            <person name="Bouhlel N.E."/>
            <person name="Mottawea W."/>
            <person name="Hammami R."/>
        </authorList>
    </citation>
    <scope>NUCLEOTIDE SEQUENCE</scope>
    <source>
        <strain evidence="1">UO.H1047</strain>
    </source>
</reference>
<dbReference type="RefSeq" id="WP_195484786.1">
    <property type="nucleotide sequence ID" value="NZ_CALEGY010000033.1"/>
</dbReference>
<sequence length="80" mass="9452">MEALELRLSLIEQLKTIDDVKLLTQIKNLISLATEKKETHYPAQMTLDELKAVLKKSREDFKHGRYMTTEELRKRHPLCE</sequence>
<dbReference type="AlphaFoldDB" id="A0AAW6I4Y3"/>
<name>A0AAW6I4Y3_9BACT</name>
<gene>
    <name evidence="1" type="ORF">PQG89_03075</name>
</gene>
<dbReference type="EMBL" id="JAQPYX010000027">
    <property type="protein sequence ID" value="MDC7148408.1"/>
    <property type="molecule type" value="Genomic_DNA"/>
</dbReference>
<protein>
    <submittedName>
        <fullName evidence="1">Uncharacterized protein</fullName>
    </submittedName>
</protein>
<evidence type="ECO:0000313" key="2">
    <source>
        <dbReference type="Proteomes" id="UP001213646"/>
    </source>
</evidence>
<dbReference type="Proteomes" id="UP001213646">
    <property type="component" value="Unassembled WGS sequence"/>
</dbReference>
<organism evidence="1 2">
    <name type="scientific">Parabacteroides johnsonii</name>
    <dbReference type="NCBI Taxonomy" id="387661"/>
    <lineage>
        <taxon>Bacteria</taxon>
        <taxon>Pseudomonadati</taxon>
        <taxon>Bacteroidota</taxon>
        <taxon>Bacteroidia</taxon>
        <taxon>Bacteroidales</taxon>
        <taxon>Tannerellaceae</taxon>
        <taxon>Parabacteroides</taxon>
    </lineage>
</organism>
<evidence type="ECO:0000313" key="1">
    <source>
        <dbReference type="EMBL" id="MDC7148408.1"/>
    </source>
</evidence>
<accession>A0AAW6I4Y3</accession>
<proteinExistence type="predicted"/>
<comment type="caution">
    <text evidence="1">The sequence shown here is derived from an EMBL/GenBank/DDBJ whole genome shotgun (WGS) entry which is preliminary data.</text>
</comment>